<proteinExistence type="inferred from homology"/>
<dbReference type="Gene3D" id="1.10.10.370">
    <property type="entry name" value="DsrC-like protein, C-terminal domain"/>
    <property type="match status" value="1"/>
</dbReference>
<evidence type="ECO:0000256" key="3">
    <source>
        <dbReference type="ARBA" id="ARBA00022490"/>
    </source>
</evidence>
<evidence type="ECO:0000313" key="5">
    <source>
        <dbReference type="Proteomes" id="UP000521868"/>
    </source>
</evidence>
<accession>A0A7X6DH26</accession>
<dbReference type="InterPro" id="IPR043163">
    <property type="entry name" value="DsrC-like_N"/>
</dbReference>
<protein>
    <submittedName>
        <fullName evidence="4">TusE/DsrC/DsvC family sulfur relay protein</fullName>
    </submittedName>
</protein>
<dbReference type="PANTHER" id="PTHR37010:SF1">
    <property type="entry name" value="SULFURTRANSFERASE TUSE"/>
    <property type="match status" value="1"/>
</dbReference>
<comment type="subcellular location">
    <subcellularLocation>
        <location evidence="1">Cytoplasm</location>
    </subcellularLocation>
</comment>
<dbReference type="SUPFAM" id="SSF69721">
    <property type="entry name" value="DsrC, the gamma subunit of dissimilatory sulfite reductase"/>
    <property type="match status" value="1"/>
</dbReference>
<evidence type="ECO:0000256" key="2">
    <source>
        <dbReference type="ARBA" id="ARBA00005718"/>
    </source>
</evidence>
<evidence type="ECO:0000256" key="1">
    <source>
        <dbReference type="ARBA" id="ARBA00004496"/>
    </source>
</evidence>
<dbReference type="NCBIfam" id="TIGR03342">
    <property type="entry name" value="dsrC_tusE_dsvC"/>
    <property type="match status" value="1"/>
</dbReference>
<name>A0A7X6DH26_9BURK</name>
<dbReference type="InterPro" id="IPR025526">
    <property type="entry name" value="DsrC-like_dom_sf"/>
</dbReference>
<dbReference type="InterPro" id="IPR007453">
    <property type="entry name" value="DsrC/TusE"/>
</dbReference>
<dbReference type="GO" id="GO:0005737">
    <property type="term" value="C:cytoplasm"/>
    <property type="evidence" value="ECO:0007669"/>
    <property type="project" value="UniProtKB-SubCell"/>
</dbReference>
<dbReference type="GO" id="GO:0097163">
    <property type="term" value="F:sulfur carrier activity"/>
    <property type="evidence" value="ECO:0007669"/>
    <property type="project" value="TreeGrafter"/>
</dbReference>
<dbReference type="EMBL" id="VTOX01000005">
    <property type="protein sequence ID" value="NKE67040.1"/>
    <property type="molecule type" value="Genomic_DNA"/>
</dbReference>
<keyword evidence="5" id="KW-1185">Reference proteome</keyword>
<organism evidence="4 5">
    <name type="scientific">Ramlibacter lithotrophicus</name>
    <dbReference type="NCBI Taxonomy" id="2606681"/>
    <lineage>
        <taxon>Bacteria</taxon>
        <taxon>Pseudomonadati</taxon>
        <taxon>Pseudomonadota</taxon>
        <taxon>Betaproteobacteria</taxon>
        <taxon>Burkholderiales</taxon>
        <taxon>Comamonadaceae</taxon>
        <taxon>Ramlibacter</taxon>
    </lineage>
</organism>
<dbReference type="PIRSF" id="PIRSF006223">
    <property type="entry name" value="DsrC_TusE"/>
    <property type="match status" value="1"/>
</dbReference>
<dbReference type="Pfam" id="PF04358">
    <property type="entry name" value="DsrC"/>
    <property type="match status" value="1"/>
</dbReference>
<dbReference type="RefSeq" id="WP_168108175.1">
    <property type="nucleotide sequence ID" value="NZ_VTOX01000005.1"/>
</dbReference>
<dbReference type="Proteomes" id="UP000521868">
    <property type="component" value="Unassembled WGS sequence"/>
</dbReference>
<comment type="caution">
    <text evidence="4">The sequence shown here is derived from an EMBL/GenBank/DDBJ whole genome shotgun (WGS) entry which is preliminary data.</text>
</comment>
<dbReference type="GO" id="GO:0002143">
    <property type="term" value="P:tRNA wobble position uridine thiolation"/>
    <property type="evidence" value="ECO:0007669"/>
    <property type="project" value="TreeGrafter"/>
</dbReference>
<dbReference type="Gene3D" id="3.30.1420.10">
    <property type="match status" value="1"/>
</dbReference>
<sequence length="119" mass="13953">MHMHTNLQRSVRVNGRDIATDSEGYLRNLQDWSEDFARALAREENLTLTDEHWEVIRFLREHYQQHGVQAQVRVMIRHFTQAWGPQRGSNHHLHELFPVGGPQKQGNRLAGLLRTKGEH</sequence>
<evidence type="ECO:0000313" key="4">
    <source>
        <dbReference type="EMBL" id="NKE67040.1"/>
    </source>
</evidence>
<keyword evidence="3" id="KW-0963">Cytoplasm</keyword>
<comment type="similarity">
    <text evidence="2">Belongs to the DsrC/TusE family.</text>
</comment>
<dbReference type="PANTHER" id="PTHR37010">
    <property type="entry name" value="SULFURTRANSFERASE TUSE"/>
    <property type="match status" value="1"/>
</dbReference>
<gene>
    <name evidence="4" type="ORF">RAMLITH_14520</name>
</gene>
<reference evidence="4 5" key="1">
    <citation type="journal article" date="2020" name="Nature">
        <title>Bacterial chemolithoautotrophy via manganese oxidation.</title>
        <authorList>
            <person name="Yu H."/>
            <person name="Leadbetter J.R."/>
        </authorList>
    </citation>
    <scope>NUCLEOTIDE SEQUENCE [LARGE SCALE GENOMIC DNA]</scope>
    <source>
        <strain evidence="4 5">RBP-1</strain>
    </source>
</reference>
<dbReference type="InterPro" id="IPR042072">
    <property type="entry name" value="DsrC-like_C"/>
</dbReference>
<dbReference type="AlphaFoldDB" id="A0A7X6DH26"/>